<dbReference type="GO" id="GO:0003677">
    <property type="term" value="F:DNA binding"/>
    <property type="evidence" value="ECO:0007669"/>
    <property type="project" value="UniProtKB-UniRule"/>
</dbReference>
<comment type="catalytic activity">
    <reaction evidence="6">
        <text>ATP-dependent breakage, passage and rejoining of double-stranded DNA.</text>
        <dbReference type="EC" id="5.6.2.2"/>
    </reaction>
</comment>
<evidence type="ECO:0000256" key="5">
    <source>
        <dbReference type="ARBA" id="ARBA00023235"/>
    </source>
</evidence>
<dbReference type="EC" id="5.6.2.2" evidence="6"/>
<comment type="caution">
    <text evidence="9">The sequence shown here is derived from an EMBL/GenBank/DDBJ whole genome shotgun (WGS) entry which is preliminary data.</text>
</comment>
<dbReference type="FunFam" id="3.30.230.10:FF:000050">
    <property type="entry name" value="DNA topoisomerase 6 subunit B"/>
    <property type="match status" value="1"/>
</dbReference>
<feature type="binding site" evidence="6">
    <location>
        <begin position="173"/>
        <end position="174"/>
    </location>
    <ligand>
        <name>ATP</name>
        <dbReference type="ChEBI" id="CHEBI:30616"/>
    </ligand>
</feature>
<dbReference type="InterPro" id="IPR020568">
    <property type="entry name" value="Ribosomal_Su5_D2-typ_SF"/>
</dbReference>
<keyword evidence="10" id="KW-1185">Reference proteome</keyword>
<dbReference type="EMBL" id="JALJOS010000003">
    <property type="protein sequence ID" value="KAK9841556.1"/>
    <property type="molecule type" value="Genomic_DNA"/>
</dbReference>
<feature type="binding site" evidence="6">
    <location>
        <position position="508"/>
    </location>
    <ligand>
        <name>ATP</name>
        <dbReference type="ChEBI" id="CHEBI:30616"/>
    </ligand>
</feature>
<comment type="similarity">
    <text evidence="6">Belongs to the TOP6B family.</text>
</comment>
<feature type="binding site" evidence="6">
    <location>
        <begin position="182"/>
        <end position="189"/>
    </location>
    <ligand>
        <name>ATP</name>
        <dbReference type="ChEBI" id="CHEBI:30616"/>
    </ligand>
</feature>
<evidence type="ECO:0000256" key="1">
    <source>
        <dbReference type="ARBA" id="ARBA00022741"/>
    </source>
</evidence>
<name>A0AAW1S7T0_9CHLO</name>
<dbReference type="SUPFAM" id="SSF55874">
    <property type="entry name" value="ATPase domain of HSP90 chaperone/DNA topoisomerase II/histidine kinase"/>
    <property type="match status" value="1"/>
</dbReference>
<dbReference type="Proteomes" id="UP001438707">
    <property type="component" value="Unassembled WGS sequence"/>
</dbReference>
<keyword evidence="1 6" id="KW-0547">Nucleotide-binding</keyword>
<keyword evidence="5 6" id="KW-0413">Isomerase</keyword>
<comment type="function">
    <text evidence="6">Component of the DNA topoisomerase VI involved in chromatin organization and progression of endoreduplication cycles. Relaxes both positive and negative superturns and exhibits a strong decatenase activity. The B subunit binds ATP.</text>
</comment>
<organism evidence="9 10">
    <name type="scientific">Apatococcus lobatus</name>
    <dbReference type="NCBI Taxonomy" id="904363"/>
    <lineage>
        <taxon>Eukaryota</taxon>
        <taxon>Viridiplantae</taxon>
        <taxon>Chlorophyta</taxon>
        <taxon>core chlorophytes</taxon>
        <taxon>Trebouxiophyceae</taxon>
        <taxon>Chlorellales</taxon>
        <taxon>Chlorellaceae</taxon>
        <taxon>Apatococcus</taxon>
    </lineage>
</organism>
<dbReference type="Gene3D" id="3.30.230.10">
    <property type="match status" value="1"/>
</dbReference>
<dbReference type="GO" id="GO:0009330">
    <property type="term" value="C:DNA topoisomerase type II (double strand cut, ATP-hydrolyzing) complex"/>
    <property type="evidence" value="ECO:0007669"/>
    <property type="project" value="UniProtKB-UniRule"/>
</dbReference>
<dbReference type="GO" id="GO:0005634">
    <property type="term" value="C:nucleus"/>
    <property type="evidence" value="ECO:0007669"/>
    <property type="project" value="UniProtKB-SubCell"/>
</dbReference>
<feature type="binding site" evidence="6">
    <location>
        <position position="152"/>
    </location>
    <ligand>
        <name>ATP</name>
        <dbReference type="ChEBI" id="CHEBI:30616"/>
    </ligand>
</feature>
<sequence>MPRKGDTLEQKSPAEFFAENKNIAGFDNPGKSLYTTVRELVENSLDAAESLGRLPSIEVTIEEVTQKQLNKIRQVVNHERLDEELYQDHETEDAKKKRIVKENKDRERLKKQLEKKGESADAIEGKLKDIETKNAAASSKTLKTFYTVTVKDNGMGMPHKDIPDLLGRVLSGTKYGVKQTRGKFGLGAKMALIWSKMSTGLPIRIRSARVSQSFISSYTLDIDIQRNEPNVHEAKMIDNPDRWHGSELSVTILGNWQYYRSKIIKYLRQIAVITPYSHFSFTFKAEDASNDIHVVFARRTEKMPEPPKATKHHPKSVDLELVKQLIQKTKYNKLQQFLCKEFDAINSEHAGRLIEEMRSGAEPETDPRDLTNKQILMLHQLLHAAKFSDPSGNHLSPAGEYNLRLGISKELHPDLVATYQGDAHVLEGHAFVVEAAVSIGGRDIKPGINIFRFANRIPLLFEGGSDVITKTALKRISWPSYKINPTSDKVGVFVSIVSTKIPYKGAGKEYIADDMQEMVQAVKQSIQQCCLQLKVKIVKQQAARDQHQRRKNLVKYIPNAARAVFTVLESMAESRAVGPKRKRMQDDDDILAPVKQMQTSEDTLIARLTEHVAKIDSDMALEYQVQQGMAEGIRQDVYLVPLSAQHEFGRELHASTCVIKLLTAL</sequence>
<keyword evidence="4 6" id="KW-0238">DNA-binding</keyword>
<protein>
    <recommendedName>
        <fullName evidence="6">DNA topoisomerase 6 subunit B</fullName>
        <ecNumber evidence="6">5.6.2.2</ecNumber>
    </recommendedName>
</protein>
<dbReference type="GO" id="GO:0003918">
    <property type="term" value="F:DNA topoisomerase type II (double strand cut, ATP-hydrolyzing) activity"/>
    <property type="evidence" value="ECO:0007669"/>
    <property type="project" value="UniProtKB-UniRule"/>
</dbReference>
<dbReference type="InterPro" id="IPR036890">
    <property type="entry name" value="HATPase_C_sf"/>
</dbReference>
<keyword evidence="3 6" id="KW-0799">Topoisomerase</keyword>
<evidence type="ECO:0000256" key="2">
    <source>
        <dbReference type="ARBA" id="ARBA00022840"/>
    </source>
</evidence>
<dbReference type="InterPro" id="IPR014721">
    <property type="entry name" value="Ribsml_uS5_D2-typ_fold_subgr"/>
</dbReference>
<evidence type="ECO:0000259" key="8">
    <source>
        <dbReference type="Pfam" id="PF09239"/>
    </source>
</evidence>
<feature type="binding site" evidence="6">
    <location>
        <position position="43"/>
    </location>
    <ligand>
        <name>ATP</name>
        <dbReference type="ChEBI" id="CHEBI:30616"/>
    </ligand>
</feature>
<dbReference type="SUPFAM" id="SSF54211">
    <property type="entry name" value="Ribosomal protein S5 domain 2-like"/>
    <property type="match status" value="1"/>
</dbReference>
<keyword evidence="2 6" id="KW-0067">ATP-binding</keyword>
<dbReference type="NCBIfam" id="NF003218">
    <property type="entry name" value="PRK04184.1"/>
    <property type="match status" value="1"/>
</dbReference>
<dbReference type="GO" id="GO:0005524">
    <property type="term" value="F:ATP binding"/>
    <property type="evidence" value="ECO:0007669"/>
    <property type="project" value="UniProtKB-UniRule"/>
</dbReference>
<reference evidence="9 10" key="1">
    <citation type="journal article" date="2024" name="Nat. Commun.">
        <title>Phylogenomics reveals the evolutionary origins of lichenization in chlorophyte algae.</title>
        <authorList>
            <person name="Puginier C."/>
            <person name="Libourel C."/>
            <person name="Otte J."/>
            <person name="Skaloud P."/>
            <person name="Haon M."/>
            <person name="Grisel S."/>
            <person name="Petersen M."/>
            <person name="Berrin J.G."/>
            <person name="Delaux P.M."/>
            <person name="Dal Grande F."/>
            <person name="Keller J."/>
        </authorList>
    </citation>
    <scope>NUCLEOTIDE SEQUENCE [LARGE SCALE GENOMIC DNA]</scope>
    <source>
        <strain evidence="9 10">SAG 2145</strain>
    </source>
</reference>
<feature type="coiled-coil region" evidence="7">
    <location>
        <begin position="92"/>
        <end position="140"/>
    </location>
</feature>
<dbReference type="InterPro" id="IPR015320">
    <property type="entry name" value="TopoVI_B_transducer"/>
</dbReference>
<keyword evidence="7" id="KW-0175">Coiled coil</keyword>
<dbReference type="PANTHER" id="PTHR48444">
    <property type="entry name" value="DNA TOPOISOMERASE 6 SUBUNIT B"/>
    <property type="match status" value="1"/>
</dbReference>
<evidence type="ECO:0000256" key="7">
    <source>
        <dbReference type="SAM" id="Coils"/>
    </source>
</evidence>
<comment type="subcellular location">
    <subcellularLocation>
        <location evidence="6">Nucleus</location>
    </subcellularLocation>
</comment>
<dbReference type="Gene3D" id="1.10.8.50">
    <property type="match status" value="1"/>
</dbReference>
<dbReference type="PANTHER" id="PTHR48444:SF1">
    <property type="entry name" value="DNA TOPOISOMERASE 6 SUBUNIT B"/>
    <property type="match status" value="1"/>
</dbReference>
<dbReference type="HAMAP" id="MF_00322">
    <property type="entry name" value="Top6B"/>
    <property type="match status" value="1"/>
</dbReference>
<evidence type="ECO:0000256" key="6">
    <source>
        <dbReference type="HAMAP-Rule" id="MF_03165"/>
    </source>
</evidence>
<evidence type="ECO:0000313" key="9">
    <source>
        <dbReference type="EMBL" id="KAK9841556.1"/>
    </source>
</evidence>
<evidence type="ECO:0000256" key="3">
    <source>
        <dbReference type="ARBA" id="ARBA00023029"/>
    </source>
</evidence>
<evidence type="ECO:0000256" key="4">
    <source>
        <dbReference type="ARBA" id="ARBA00023125"/>
    </source>
</evidence>
<dbReference type="InterPro" id="IPR005734">
    <property type="entry name" value="TopoVI_B"/>
</dbReference>
<dbReference type="Pfam" id="PF13589">
    <property type="entry name" value="HATPase_c_3"/>
    <property type="match status" value="1"/>
</dbReference>
<keyword evidence="6" id="KW-0539">Nucleus</keyword>
<gene>
    <name evidence="6" type="primary">TOP6B</name>
    <name evidence="9" type="ORF">WJX74_007884</name>
</gene>
<dbReference type="GO" id="GO:0006265">
    <property type="term" value="P:DNA topological change"/>
    <property type="evidence" value="ECO:0007669"/>
    <property type="project" value="UniProtKB-UniRule"/>
</dbReference>
<accession>A0AAW1S7T0</accession>
<evidence type="ECO:0000313" key="10">
    <source>
        <dbReference type="Proteomes" id="UP001438707"/>
    </source>
</evidence>
<dbReference type="Gene3D" id="3.30.565.10">
    <property type="entry name" value="Histidine kinase-like ATPase, C-terminal domain"/>
    <property type="match status" value="1"/>
</dbReference>
<proteinExistence type="inferred from homology"/>
<dbReference type="Pfam" id="PF09239">
    <property type="entry name" value="Topo-VIb_trans"/>
    <property type="match status" value="1"/>
</dbReference>
<comment type="subunit">
    <text evidence="6">Homodimer. Heterotetramer of two TOP6A and two TOP6B subunits.</text>
</comment>
<dbReference type="AlphaFoldDB" id="A0AAW1S7T0"/>
<dbReference type="CDD" id="cd00823">
    <property type="entry name" value="TopoIIB_Trans"/>
    <property type="match status" value="1"/>
</dbReference>
<feature type="domain" description="DNA topoisomerase VI subunit B transducer" evidence="8">
    <location>
        <begin position="390"/>
        <end position="549"/>
    </location>
</feature>